<evidence type="ECO:0000259" key="1">
    <source>
        <dbReference type="Pfam" id="PF03435"/>
    </source>
</evidence>
<dbReference type="InterPro" id="IPR032095">
    <property type="entry name" value="Sacchrp_dh-like_C"/>
</dbReference>
<dbReference type="AlphaFoldDB" id="A0A9J6QZC8"/>
<dbReference type="InterPro" id="IPR005097">
    <property type="entry name" value="Sacchrp_dh_NADP-bd"/>
</dbReference>
<evidence type="ECO:0000259" key="2">
    <source>
        <dbReference type="Pfam" id="PF16653"/>
    </source>
</evidence>
<gene>
    <name evidence="3" type="ORF">OBO34_21030</name>
</gene>
<comment type="caution">
    <text evidence="3">The sequence shown here is derived from an EMBL/GenBank/DDBJ whole genome shotgun (WGS) entry which is preliminary data.</text>
</comment>
<sequence length="410" mass="45877">MKALVLGAGLQGIATTLDLAWNKNIEKITLGDFDLEQAKKVADLCNSKYGHRVDPVFCDVNDKPALVELIKAHDVCINIVNYYYNCAIMEACLEAKRDYIDIGGLYVETVKQVKYDQQFKDAGLLAIIGIGGTPGVTNVCAAWAADQLDTVETIDFFCGCDDWGKSEKTFEVTYSIETIMDEFHMKPIQYIDGEYVEVEPRSGGVMVQYPKPIGEQYAYYLMHSEQGTIPESFKDKGLKNCRYKLGFSDEVLNTLKFLHGLGFSKQETVNFEGHDIKPVKILKKLMELQPDDPNAEINDCDVIKTVAVGTKDGKKVQYELDMICRPVKEWPELMGAQVYIGGAAAWATELLRKGVITAKGALAPELCIPPVPFFEEAAKREMYVRVTKKELLGSDNWDEAMKKELVDQGR</sequence>
<keyword evidence="4" id="KW-1185">Reference proteome</keyword>
<reference evidence="3" key="1">
    <citation type="submission" date="2022-09" db="EMBL/GenBank/DDBJ databases">
        <title>Culturomic study of gut microbiota in children with autism spectrum disorder.</title>
        <authorList>
            <person name="Efimov B.A."/>
            <person name="Chaplin A.V."/>
            <person name="Sokolova S.R."/>
            <person name="Pikina A.P."/>
            <person name="Korzhanova M."/>
            <person name="Belova V."/>
            <person name="Korostin D."/>
        </authorList>
    </citation>
    <scope>NUCLEOTIDE SEQUENCE</scope>
    <source>
        <strain evidence="3">ASD5510</strain>
    </source>
</reference>
<dbReference type="PANTHER" id="PTHR43796:SF2">
    <property type="entry name" value="CARBOXYNORSPERMIDINE SYNTHASE"/>
    <property type="match status" value="1"/>
</dbReference>
<dbReference type="InterPro" id="IPR036291">
    <property type="entry name" value="NAD(P)-bd_dom_sf"/>
</dbReference>
<evidence type="ECO:0000313" key="3">
    <source>
        <dbReference type="EMBL" id="MCU7380802.1"/>
    </source>
</evidence>
<proteinExistence type="predicted"/>
<dbReference type="RefSeq" id="WP_253021243.1">
    <property type="nucleotide sequence ID" value="NZ_JAJAGH010000001.1"/>
</dbReference>
<accession>A0A9J6QZC8</accession>
<protein>
    <submittedName>
        <fullName evidence="3">Saccharopine dehydrogenase NADP-binding domain-containing protein</fullName>
    </submittedName>
</protein>
<dbReference type="Gene3D" id="3.40.50.720">
    <property type="entry name" value="NAD(P)-binding Rossmann-like Domain"/>
    <property type="match status" value="1"/>
</dbReference>
<feature type="domain" description="Saccharopine dehydrogenase NADP binding" evidence="1">
    <location>
        <begin position="4"/>
        <end position="127"/>
    </location>
</feature>
<evidence type="ECO:0000313" key="4">
    <source>
        <dbReference type="Proteomes" id="UP001065549"/>
    </source>
</evidence>
<dbReference type="Proteomes" id="UP001065549">
    <property type="component" value="Unassembled WGS sequence"/>
</dbReference>
<dbReference type="Gene3D" id="3.30.360.10">
    <property type="entry name" value="Dihydrodipicolinate Reductase, domain 2"/>
    <property type="match status" value="1"/>
</dbReference>
<dbReference type="EMBL" id="JAOSHN010000014">
    <property type="protein sequence ID" value="MCU7380802.1"/>
    <property type="molecule type" value="Genomic_DNA"/>
</dbReference>
<dbReference type="Pfam" id="PF03435">
    <property type="entry name" value="Sacchrp_dh_NADP"/>
    <property type="match status" value="1"/>
</dbReference>
<name>A0A9J6QZC8_9FIRM</name>
<dbReference type="SUPFAM" id="SSF51735">
    <property type="entry name" value="NAD(P)-binding Rossmann-fold domains"/>
    <property type="match status" value="1"/>
</dbReference>
<dbReference type="Pfam" id="PF16653">
    <property type="entry name" value="Sacchrp_dh_C"/>
    <property type="match status" value="1"/>
</dbReference>
<dbReference type="PANTHER" id="PTHR43796">
    <property type="entry name" value="CARBOXYNORSPERMIDINE SYNTHASE"/>
    <property type="match status" value="1"/>
</dbReference>
<feature type="domain" description="Saccharopine dehydrogenase-like C-terminal" evidence="2">
    <location>
        <begin position="131"/>
        <end position="380"/>
    </location>
</feature>
<organism evidence="3 4">
    <name type="scientific">Hominibacterium faecale</name>
    <dbReference type="NCBI Taxonomy" id="2839743"/>
    <lineage>
        <taxon>Bacteria</taxon>
        <taxon>Bacillati</taxon>
        <taxon>Bacillota</taxon>
        <taxon>Clostridia</taxon>
        <taxon>Peptostreptococcales</taxon>
        <taxon>Anaerovoracaceae</taxon>
        <taxon>Hominibacterium</taxon>
    </lineage>
</organism>